<reference evidence="2 3" key="1">
    <citation type="submission" date="2018-03" db="EMBL/GenBank/DDBJ databases">
        <title>Draft Genome Sequences of the Obligatory Marine Myxobacteria Enhygromyxa salina SWB005.</title>
        <authorList>
            <person name="Poehlein A."/>
            <person name="Moghaddam J.A."/>
            <person name="Harms H."/>
            <person name="Alanjari M."/>
            <person name="Koenig G.M."/>
            <person name="Daniel R."/>
            <person name="Schaeberle T.F."/>
        </authorList>
    </citation>
    <scope>NUCLEOTIDE SEQUENCE [LARGE SCALE GENOMIC DNA]</scope>
    <source>
        <strain evidence="2 3">SWB005</strain>
    </source>
</reference>
<keyword evidence="3" id="KW-1185">Reference proteome</keyword>
<evidence type="ECO:0000313" key="2">
    <source>
        <dbReference type="EMBL" id="PRP92168.1"/>
    </source>
</evidence>
<accession>A0A2S9XH19</accession>
<dbReference type="EMBL" id="PVNK01000221">
    <property type="protein sequence ID" value="PRP92168.1"/>
    <property type="molecule type" value="Genomic_DNA"/>
</dbReference>
<gene>
    <name evidence="2" type="ORF">ENSA5_51150</name>
</gene>
<name>A0A2S9XH19_9BACT</name>
<dbReference type="AlphaFoldDB" id="A0A2S9XH19"/>
<dbReference type="Proteomes" id="UP000237968">
    <property type="component" value="Unassembled WGS sequence"/>
</dbReference>
<proteinExistence type="predicted"/>
<sequence length="123" mass="14275">MMPPPTAVARATPKVACSKKQIRFIINDPAGGRTFQYEAHDERELNPDGMDPTDPIKTEKKTKKLGMERERQGLNLIIERRKLLSLREFYVYEPKNKAGDSAWDPNRHARYLFFQGRLENDVD</sequence>
<feature type="compositionally biased region" description="Basic and acidic residues" evidence="1">
    <location>
        <begin position="54"/>
        <end position="67"/>
    </location>
</feature>
<evidence type="ECO:0000256" key="1">
    <source>
        <dbReference type="SAM" id="MobiDB-lite"/>
    </source>
</evidence>
<evidence type="ECO:0000313" key="3">
    <source>
        <dbReference type="Proteomes" id="UP000237968"/>
    </source>
</evidence>
<protein>
    <submittedName>
        <fullName evidence="2">Uncharacterized protein</fullName>
    </submittedName>
</protein>
<organism evidence="2 3">
    <name type="scientific">Enhygromyxa salina</name>
    <dbReference type="NCBI Taxonomy" id="215803"/>
    <lineage>
        <taxon>Bacteria</taxon>
        <taxon>Pseudomonadati</taxon>
        <taxon>Myxococcota</taxon>
        <taxon>Polyangia</taxon>
        <taxon>Nannocystales</taxon>
        <taxon>Nannocystaceae</taxon>
        <taxon>Enhygromyxa</taxon>
    </lineage>
</organism>
<feature type="region of interest" description="Disordered" evidence="1">
    <location>
        <begin position="38"/>
        <end position="67"/>
    </location>
</feature>
<comment type="caution">
    <text evidence="2">The sequence shown here is derived from an EMBL/GenBank/DDBJ whole genome shotgun (WGS) entry which is preliminary data.</text>
</comment>